<evidence type="ECO:0000313" key="2">
    <source>
        <dbReference type="Proteomes" id="UP001172159"/>
    </source>
</evidence>
<gene>
    <name evidence="1" type="ORF">B0T21DRAFT_408387</name>
</gene>
<comment type="caution">
    <text evidence="1">The sequence shown here is derived from an EMBL/GenBank/DDBJ whole genome shotgun (WGS) entry which is preliminary data.</text>
</comment>
<evidence type="ECO:0000313" key="1">
    <source>
        <dbReference type="EMBL" id="KAK0745366.1"/>
    </source>
</evidence>
<dbReference type="Proteomes" id="UP001172159">
    <property type="component" value="Unassembled WGS sequence"/>
</dbReference>
<keyword evidence="2" id="KW-1185">Reference proteome</keyword>
<organism evidence="1 2">
    <name type="scientific">Apiosordaria backusii</name>
    <dbReference type="NCBI Taxonomy" id="314023"/>
    <lineage>
        <taxon>Eukaryota</taxon>
        <taxon>Fungi</taxon>
        <taxon>Dikarya</taxon>
        <taxon>Ascomycota</taxon>
        <taxon>Pezizomycotina</taxon>
        <taxon>Sordariomycetes</taxon>
        <taxon>Sordariomycetidae</taxon>
        <taxon>Sordariales</taxon>
        <taxon>Lasiosphaeriaceae</taxon>
        <taxon>Apiosordaria</taxon>
    </lineage>
</organism>
<sequence length="146" mass="16168">MASSIGALSKEREPPSARRVRALTIYWVLVCRSSVAAHVQDTTHRITDAEGFRPLSSAASRNSGEKLVGARNRSHKACQQTSIGPNAQSTTCPLTGRFWNIRQTLCKQLLIAIFDIVPPAIKVSFPERPIPDPRKWNCHLEHGQIS</sequence>
<accession>A0AA40K493</accession>
<protein>
    <submittedName>
        <fullName evidence="1">Uncharacterized protein</fullName>
    </submittedName>
</protein>
<proteinExistence type="predicted"/>
<dbReference type="AlphaFoldDB" id="A0AA40K493"/>
<name>A0AA40K493_9PEZI</name>
<reference evidence="1" key="1">
    <citation type="submission" date="2023-06" db="EMBL/GenBank/DDBJ databases">
        <title>Genome-scale phylogeny and comparative genomics of the fungal order Sordariales.</title>
        <authorList>
            <consortium name="Lawrence Berkeley National Laboratory"/>
            <person name="Hensen N."/>
            <person name="Bonometti L."/>
            <person name="Westerberg I."/>
            <person name="Brannstrom I.O."/>
            <person name="Guillou S."/>
            <person name="Cros-Aarteil S."/>
            <person name="Calhoun S."/>
            <person name="Haridas S."/>
            <person name="Kuo A."/>
            <person name="Mondo S."/>
            <person name="Pangilinan J."/>
            <person name="Riley R."/>
            <person name="Labutti K."/>
            <person name="Andreopoulos B."/>
            <person name="Lipzen A."/>
            <person name="Chen C."/>
            <person name="Yanf M."/>
            <person name="Daum C."/>
            <person name="Ng V."/>
            <person name="Clum A."/>
            <person name="Steindorff A."/>
            <person name="Ohm R."/>
            <person name="Martin F."/>
            <person name="Silar P."/>
            <person name="Natvig D."/>
            <person name="Lalanne C."/>
            <person name="Gautier V."/>
            <person name="Ament-Velasquez S.L."/>
            <person name="Kruys A."/>
            <person name="Hutchinson M.I."/>
            <person name="Powell A.J."/>
            <person name="Barry K."/>
            <person name="Miller A.N."/>
            <person name="Grigoriev I.V."/>
            <person name="Debuchy R."/>
            <person name="Gladieux P."/>
            <person name="Thoren M.H."/>
            <person name="Johannesson H."/>
        </authorList>
    </citation>
    <scope>NUCLEOTIDE SEQUENCE</scope>
    <source>
        <strain evidence="1">CBS 540.89</strain>
    </source>
</reference>
<dbReference type="EMBL" id="JAUKTV010000002">
    <property type="protein sequence ID" value="KAK0745366.1"/>
    <property type="molecule type" value="Genomic_DNA"/>
</dbReference>